<comment type="pathway">
    <text evidence="2">Cell wall biogenesis; peptidoglycan recycling.</text>
</comment>
<comment type="similarity">
    <text evidence="2">Belongs to the anhydro-N-acetylmuramic acid kinase family.</text>
</comment>
<feature type="binding site" evidence="2">
    <location>
        <begin position="12"/>
        <end position="19"/>
    </location>
    <ligand>
        <name>ATP</name>
        <dbReference type="ChEBI" id="CHEBI:30616"/>
    </ligand>
</feature>
<sequence>MRRIVALGLMSGTSMDGIDAALIATDAEDVEAFGPTAFRPYSVAERAVLRAALAEAAGLADRDARPGVLAEAERIVTDAHAETVESLLARADVDAGRVTLVGFHGQTVFHAPDRRLTVQIGDGAALARRLGIPVVYDFRAADVAAGGQGAPLVPIFHRALVRAAGLEGDVAVVNIGGVANVTRVGADDSLVAFDTGPGNALIDDLVRERTGAAMDRDGRLSLAGTVQAQTLAELIAHPWFDLPPPKSLDRDAFSRAPVARLSTEDAAATLAAFTAEAIVRAIDLAGGADAIVVCGGGAHNPAILRNLETMGGVPVTTADAHGWSVDFIEAQAFAYLAARHVAGLPISFPETTGCPHPMTGGILVRP</sequence>
<name>A0ABU0M294_9HYPH</name>
<dbReference type="NCBIfam" id="NF007141">
    <property type="entry name" value="PRK09585.1-5"/>
    <property type="match status" value="1"/>
</dbReference>
<proteinExistence type="inferred from homology"/>
<reference evidence="3 4" key="1">
    <citation type="submission" date="2023-07" db="EMBL/GenBank/DDBJ databases">
        <title>Genomic Encyclopedia of Type Strains, Phase IV (KMG-IV): sequencing the most valuable type-strain genomes for metagenomic binning, comparative biology and taxonomic classification.</title>
        <authorList>
            <person name="Goeker M."/>
        </authorList>
    </citation>
    <scope>NUCLEOTIDE SEQUENCE [LARGE SCALE GENOMIC DNA]</scope>
    <source>
        <strain evidence="3 4">B1-1</strain>
    </source>
</reference>
<keyword evidence="2 3" id="KW-0808">Transferase</keyword>
<comment type="caution">
    <text evidence="3">The sequence shown here is derived from an EMBL/GenBank/DDBJ whole genome shotgun (WGS) entry which is preliminary data.</text>
</comment>
<dbReference type="RefSeq" id="WP_266281463.1">
    <property type="nucleotide sequence ID" value="NZ_JAPKNF010000001.1"/>
</dbReference>
<evidence type="ECO:0000256" key="1">
    <source>
        <dbReference type="ARBA" id="ARBA00023277"/>
    </source>
</evidence>
<protein>
    <recommendedName>
        <fullName evidence="2">Anhydro-N-acetylmuramic acid kinase</fullName>
        <ecNumber evidence="2">2.7.1.170</ecNumber>
    </recommendedName>
    <alternativeName>
        <fullName evidence="2">AnhMurNAc kinase</fullName>
    </alternativeName>
</protein>
<comment type="pathway">
    <text evidence="2">Amino-sugar metabolism; 1,6-anhydro-N-acetylmuramate degradation.</text>
</comment>
<keyword evidence="1 2" id="KW-0119">Carbohydrate metabolism</keyword>
<keyword evidence="2" id="KW-0067">ATP-binding</keyword>
<dbReference type="EMBL" id="JAUSWJ010000001">
    <property type="protein sequence ID" value="MDQ0515060.1"/>
    <property type="molecule type" value="Genomic_DNA"/>
</dbReference>
<evidence type="ECO:0000313" key="4">
    <source>
        <dbReference type="Proteomes" id="UP001223743"/>
    </source>
</evidence>
<keyword evidence="2 3" id="KW-0418">Kinase</keyword>
<dbReference type="InterPro" id="IPR005338">
    <property type="entry name" value="Anhydro_N_Ac-Mur_kinase"/>
</dbReference>
<dbReference type="Proteomes" id="UP001223743">
    <property type="component" value="Unassembled WGS sequence"/>
</dbReference>
<comment type="catalytic activity">
    <reaction evidence="2">
        <text>1,6-anhydro-N-acetyl-beta-muramate + ATP + H2O = N-acetyl-D-muramate 6-phosphate + ADP + H(+)</text>
        <dbReference type="Rhea" id="RHEA:24952"/>
        <dbReference type="ChEBI" id="CHEBI:15377"/>
        <dbReference type="ChEBI" id="CHEBI:15378"/>
        <dbReference type="ChEBI" id="CHEBI:30616"/>
        <dbReference type="ChEBI" id="CHEBI:58690"/>
        <dbReference type="ChEBI" id="CHEBI:58722"/>
        <dbReference type="ChEBI" id="CHEBI:456216"/>
        <dbReference type="EC" id="2.7.1.170"/>
    </reaction>
</comment>
<dbReference type="HAMAP" id="MF_01270">
    <property type="entry name" value="AnhMurNAc_kinase"/>
    <property type="match status" value="1"/>
</dbReference>
<organism evidence="3 4">
    <name type="scientific">Kaistia geumhonensis</name>
    <dbReference type="NCBI Taxonomy" id="410839"/>
    <lineage>
        <taxon>Bacteria</taxon>
        <taxon>Pseudomonadati</taxon>
        <taxon>Pseudomonadota</taxon>
        <taxon>Alphaproteobacteria</taxon>
        <taxon>Hyphomicrobiales</taxon>
        <taxon>Kaistiaceae</taxon>
        <taxon>Kaistia</taxon>
    </lineage>
</organism>
<dbReference type="GO" id="GO:0016301">
    <property type="term" value="F:kinase activity"/>
    <property type="evidence" value="ECO:0007669"/>
    <property type="project" value="UniProtKB-KW"/>
</dbReference>
<dbReference type="InterPro" id="IPR043129">
    <property type="entry name" value="ATPase_NBD"/>
</dbReference>
<dbReference type="EC" id="2.7.1.170" evidence="2"/>
<dbReference type="Gene3D" id="3.30.420.40">
    <property type="match status" value="2"/>
</dbReference>
<dbReference type="PANTHER" id="PTHR30605">
    <property type="entry name" value="ANHYDRO-N-ACETYLMURAMIC ACID KINASE"/>
    <property type="match status" value="1"/>
</dbReference>
<accession>A0ABU0M294</accession>
<gene>
    <name evidence="2" type="primary">anmK</name>
    <name evidence="3" type="ORF">QO015_000673</name>
</gene>
<comment type="function">
    <text evidence="2">Catalyzes the specific phosphorylation of 1,6-anhydro-N-acetylmuramic acid (anhMurNAc) with the simultaneous cleavage of the 1,6-anhydro ring, generating MurNAc-6-P. Is required for the utilization of anhMurNAc either imported from the medium or derived from its own cell wall murein, and thus plays a role in cell wall recycling.</text>
</comment>
<keyword evidence="2" id="KW-0547">Nucleotide-binding</keyword>
<dbReference type="PANTHER" id="PTHR30605:SF0">
    <property type="entry name" value="ANHYDRO-N-ACETYLMURAMIC ACID KINASE"/>
    <property type="match status" value="1"/>
</dbReference>
<dbReference type="SUPFAM" id="SSF53067">
    <property type="entry name" value="Actin-like ATPase domain"/>
    <property type="match status" value="1"/>
</dbReference>
<evidence type="ECO:0000313" key="3">
    <source>
        <dbReference type="EMBL" id="MDQ0515060.1"/>
    </source>
</evidence>
<dbReference type="Pfam" id="PF03702">
    <property type="entry name" value="AnmK"/>
    <property type="match status" value="1"/>
</dbReference>
<keyword evidence="4" id="KW-1185">Reference proteome</keyword>
<evidence type="ECO:0000256" key="2">
    <source>
        <dbReference type="HAMAP-Rule" id="MF_01270"/>
    </source>
</evidence>